<dbReference type="EMBL" id="JBEZNA010000026">
    <property type="protein sequence ID" value="MEU9578310.1"/>
    <property type="molecule type" value="Genomic_DNA"/>
</dbReference>
<feature type="compositionally biased region" description="Pro residues" evidence="1">
    <location>
        <begin position="72"/>
        <end position="87"/>
    </location>
</feature>
<reference evidence="3 4" key="1">
    <citation type="submission" date="2024-06" db="EMBL/GenBank/DDBJ databases">
        <title>The Natural Products Discovery Center: Release of the First 8490 Sequenced Strains for Exploring Actinobacteria Biosynthetic Diversity.</title>
        <authorList>
            <person name="Kalkreuter E."/>
            <person name="Kautsar S.A."/>
            <person name="Yang D."/>
            <person name="Bader C.D."/>
            <person name="Teijaro C.N."/>
            <person name="Fluegel L."/>
            <person name="Davis C.M."/>
            <person name="Simpson J.R."/>
            <person name="Lauterbach L."/>
            <person name="Steele A.D."/>
            <person name="Gui C."/>
            <person name="Meng S."/>
            <person name="Li G."/>
            <person name="Viehrig K."/>
            <person name="Ye F."/>
            <person name="Su P."/>
            <person name="Kiefer A.F."/>
            <person name="Nichols A."/>
            <person name="Cepeda A.J."/>
            <person name="Yan W."/>
            <person name="Fan B."/>
            <person name="Jiang Y."/>
            <person name="Adhikari A."/>
            <person name="Zheng C.-J."/>
            <person name="Schuster L."/>
            <person name="Cowan T.M."/>
            <person name="Smanski M.J."/>
            <person name="Chevrette M.G."/>
            <person name="De Carvalho L.P.S."/>
            <person name="Shen B."/>
        </authorList>
    </citation>
    <scope>NUCLEOTIDE SEQUENCE [LARGE SCALE GENOMIC DNA]</scope>
    <source>
        <strain evidence="3 4">NPDC048117</strain>
    </source>
</reference>
<name>A0ABV3EQ20_9ACTN</name>
<sequence>MNEDDMRLAQALHRAADAFPVSPAPVDEVVRRGRVLSRRRRSLAGGAGAAALLAVMTLGVLIGGGTGDGVAPVPPATAVPGPQPTGSPPQQGARTVEAYEQVPIGHGLRMALLPEGRQNYVVGQGDLTPSIELARAHAGGDSLNIGGISAGTTTVARGVVYTGAFRTRTAPARVVVQVGNGTPHEAQLLVLRGDPGWGTYHAFLDGVSQDAAITVTALAPDGQVLARLRTETAR</sequence>
<evidence type="ECO:0000256" key="2">
    <source>
        <dbReference type="SAM" id="Phobius"/>
    </source>
</evidence>
<keyword evidence="4" id="KW-1185">Reference proteome</keyword>
<keyword evidence="2" id="KW-1133">Transmembrane helix</keyword>
<comment type="caution">
    <text evidence="3">The sequence shown here is derived from an EMBL/GenBank/DDBJ whole genome shotgun (WGS) entry which is preliminary data.</text>
</comment>
<evidence type="ECO:0000313" key="3">
    <source>
        <dbReference type="EMBL" id="MEU9578310.1"/>
    </source>
</evidence>
<keyword evidence="2" id="KW-0472">Membrane</keyword>
<dbReference type="RefSeq" id="WP_359272231.1">
    <property type="nucleotide sequence ID" value="NZ_JBEZNA010000026.1"/>
</dbReference>
<feature type="transmembrane region" description="Helical" evidence="2">
    <location>
        <begin position="42"/>
        <end position="62"/>
    </location>
</feature>
<dbReference type="Proteomes" id="UP001551584">
    <property type="component" value="Unassembled WGS sequence"/>
</dbReference>
<protein>
    <submittedName>
        <fullName evidence="3">Uncharacterized protein</fullName>
    </submittedName>
</protein>
<keyword evidence="2" id="KW-0812">Transmembrane</keyword>
<gene>
    <name evidence="3" type="ORF">AB0D95_13760</name>
</gene>
<feature type="region of interest" description="Disordered" evidence="1">
    <location>
        <begin position="72"/>
        <end position="92"/>
    </location>
</feature>
<evidence type="ECO:0000256" key="1">
    <source>
        <dbReference type="SAM" id="MobiDB-lite"/>
    </source>
</evidence>
<accession>A0ABV3EQ20</accession>
<proteinExistence type="predicted"/>
<organism evidence="3 4">
    <name type="scientific">Streptomyces chilikensis</name>
    <dbReference type="NCBI Taxonomy" id="1194079"/>
    <lineage>
        <taxon>Bacteria</taxon>
        <taxon>Bacillati</taxon>
        <taxon>Actinomycetota</taxon>
        <taxon>Actinomycetes</taxon>
        <taxon>Kitasatosporales</taxon>
        <taxon>Streptomycetaceae</taxon>
        <taxon>Streptomyces</taxon>
    </lineage>
</organism>
<evidence type="ECO:0000313" key="4">
    <source>
        <dbReference type="Proteomes" id="UP001551584"/>
    </source>
</evidence>